<gene>
    <name evidence="2" type="ORF">F8154_13425</name>
</gene>
<evidence type="ECO:0000313" key="3">
    <source>
        <dbReference type="Proteomes" id="UP000432715"/>
    </source>
</evidence>
<organism evidence="2 3">
    <name type="scientific">Alkaliphilus pronyensis</name>
    <dbReference type="NCBI Taxonomy" id="1482732"/>
    <lineage>
        <taxon>Bacteria</taxon>
        <taxon>Bacillati</taxon>
        <taxon>Bacillota</taxon>
        <taxon>Clostridia</taxon>
        <taxon>Peptostreptococcales</taxon>
        <taxon>Natronincolaceae</taxon>
        <taxon>Alkaliphilus</taxon>
    </lineage>
</organism>
<feature type="transmembrane region" description="Helical" evidence="1">
    <location>
        <begin position="68"/>
        <end position="86"/>
    </location>
</feature>
<keyword evidence="3" id="KW-1185">Reference proteome</keyword>
<feature type="transmembrane region" description="Helical" evidence="1">
    <location>
        <begin position="131"/>
        <end position="152"/>
    </location>
</feature>
<keyword evidence="1" id="KW-0812">Transmembrane</keyword>
<comment type="caution">
    <text evidence="2">The sequence shown here is derived from an EMBL/GenBank/DDBJ whole genome shotgun (WGS) entry which is preliminary data.</text>
</comment>
<dbReference type="InterPro" id="IPR017259">
    <property type="entry name" value="UCP037672"/>
</dbReference>
<dbReference type="EMBL" id="WBZC01000062">
    <property type="protein sequence ID" value="KAB3530916.1"/>
    <property type="molecule type" value="Genomic_DNA"/>
</dbReference>
<name>A0A6I0F6B6_9FIRM</name>
<dbReference type="AlphaFoldDB" id="A0A6I0F6B6"/>
<evidence type="ECO:0000313" key="2">
    <source>
        <dbReference type="EMBL" id="KAB3530916.1"/>
    </source>
</evidence>
<evidence type="ECO:0000256" key="1">
    <source>
        <dbReference type="SAM" id="Phobius"/>
    </source>
</evidence>
<keyword evidence="1" id="KW-0472">Membrane</keyword>
<proteinExistence type="predicted"/>
<reference evidence="2 3" key="1">
    <citation type="submission" date="2019-10" db="EMBL/GenBank/DDBJ databases">
        <title>Alkaliphilus serpentinus sp. nov. and Alkaliphilus pronyensis sp. nov., two novel anaerobic alkaliphilic species isolated from the serpentinized-hosted hydrothermal field of the Prony Bay (New Caledonia).</title>
        <authorList>
            <person name="Postec A."/>
        </authorList>
    </citation>
    <scope>NUCLEOTIDE SEQUENCE [LARGE SCALE GENOMIC DNA]</scope>
    <source>
        <strain evidence="2 3">LacV</strain>
    </source>
</reference>
<keyword evidence="1" id="KW-1133">Transmembrane helix</keyword>
<accession>A0A6I0F6B6</accession>
<dbReference type="Proteomes" id="UP000432715">
    <property type="component" value="Unassembled WGS sequence"/>
</dbReference>
<feature type="transmembrane region" description="Helical" evidence="1">
    <location>
        <begin position="18"/>
        <end position="40"/>
    </location>
</feature>
<feature type="transmembrane region" description="Helical" evidence="1">
    <location>
        <begin position="93"/>
        <end position="111"/>
    </location>
</feature>
<dbReference type="OrthoDB" id="2082701at2"/>
<protein>
    <submittedName>
        <fullName evidence="2">DUF3784 domain-containing protein</fullName>
    </submittedName>
</protein>
<sequence>MIFCTLCIRKKMREVRMITFFIVYFTPMLLIVFGILIKYFKQYWLIAGYNTASKEEQEKIDIEKLGRFIGNIMFILAGINISGLFLRYLDYRLLGDLTWGLFIIVIIFTVVRGQHFFKENNFSNGKVNRLSLIVVLIVMLPVLIFVFGLIGYGNVQHEVIVEEEIIRITGMYGTSVSKEAITSIELLDDIPNIERKVNGFNLGNVRKGIFRLANWGNGRLYLQSNKGPYISIRYNVEGFILINYKSPEETIKVYEMISFN</sequence>
<dbReference type="Pfam" id="PF12650">
    <property type="entry name" value="DUF3784"/>
    <property type="match status" value="1"/>
</dbReference>